<proteinExistence type="predicted"/>
<accession>A0A9P5BZC7</accession>
<reference evidence="1" key="1">
    <citation type="submission" date="2019-04" db="EMBL/GenBank/DDBJ databases">
        <title>Sequencing of skin fungus with MAO and IRED activity.</title>
        <authorList>
            <person name="Marsaioli A.J."/>
            <person name="Bonatto J.M.C."/>
            <person name="Reis Junior O."/>
        </authorList>
    </citation>
    <scope>NUCLEOTIDE SEQUENCE</scope>
    <source>
        <strain evidence="1">28M1</strain>
    </source>
</reference>
<protein>
    <submittedName>
        <fullName evidence="1">Uncharacterized protein</fullName>
    </submittedName>
</protein>
<dbReference type="OrthoDB" id="6105938at2759"/>
<name>A0A9P5BZC7_9PLEO</name>
<keyword evidence="2" id="KW-1185">Reference proteome</keyword>
<organism evidence="1 2">
    <name type="scientific">Didymella heteroderae</name>
    <dbReference type="NCBI Taxonomy" id="1769908"/>
    <lineage>
        <taxon>Eukaryota</taxon>
        <taxon>Fungi</taxon>
        <taxon>Dikarya</taxon>
        <taxon>Ascomycota</taxon>
        <taxon>Pezizomycotina</taxon>
        <taxon>Dothideomycetes</taxon>
        <taxon>Pleosporomycetidae</taxon>
        <taxon>Pleosporales</taxon>
        <taxon>Pleosporineae</taxon>
        <taxon>Didymellaceae</taxon>
        <taxon>Didymella</taxon>
    </lineage>
</organism>
<dbReference type="EMBL" id="SWKV01000050">
    <property type="protein sequence ID" value="KAF3036462.1"/>
    <property type="molecule type" value="Genomic_DNA"/>
</dbReference>
<dbReference type="PANTHER" id="PTHR38846:SF1">
    <property type="entry name" value="C3H1-TYPE DOMAIN-CONTAINING PROTEIN"/>
    <property type="match status" value="1"/>
</dbReference>
<gene>
    <name evidence="1" type="ORF">E8E12_006163</name>
</gene>
<dbReference type="AlphaFoldDB" id="A0A9P5BZC7"/>
<dbReference type="PANTHER" id="PTHR38846">
    <property type="entry name" value="C3H1-TYPE DOMAIN-CONTAINING PROTEIN"/>
    <property type="match status" value="1"/>
</dbReference>
<comment type="caution">
    <text evidence="1">The sequence shown here is derived from an EMBL/GenBank/DDBJ whole genome shotgun (WGS) entry which is preliminary data.</text>
</comment>
<dbReference type="Proteomes" id="UP000758155">
    <property type="component" value="Unassembled WGS sequence"/>
</dbReference>
<sequence>MTRRARNQAAGEPTSGEGGVPIIGMSGLAIALPSARSPSWFDSYPDFTPNKAGLWKNFCCISKKRQWGSEKKGEMWIQCLIAEFNNKVAHQADVSKLEKWQELCRDVHIENPPASIKQCKKILGARKMLVNLVNLIDHRVNGTPVIRFKTYDEWHEYTDRPGRRFPLAAAKQESFIKSLLREL</sequence>
<evidence type="ECO:0000313" key="2">
    <source>
        <dbReference type="Proteomes" id="UP000758155"/>
    </source>
</evidence>
<evidence type="ECO:0000313" key="1">
    <source>
        <dbReference type="EMBL" id="KAF3036462.1"/>
    </source>
</evidence>